<gene>
    <name evidence="3" type="ORF">ASILVAE211_25355</name>
</gene>
<reference evidence="3" key="2">
    <citation type="submission" date="2021-01" db="EMBL/GenBank/DDBJ databases">
        <authorList>
            <person name="Mieszkin S."/>
            <person name="Pouder E."/>
            <person name="Alain K."/>
        </authorList>
    </citation>
    <scope>NUCLEOTIDE SEQUENCE</scope>
    <source>
        <strain evidence="3">HW T2.11</strain>
    </source>
</reference>
<dbReference type="InterPro" id="IPR012853">
    <property type="entry name" value="CPT"/>
</dbReference>
<dbReference type="SUPFAM" id="SSF52540">
    <property type="entry name" value="P-loop containing nucleoside triphosphate hydrolases"/>
    <property type="match status" value="1"/>
</dbReference>
<evidence type="ECO:0000256" key="2">
    <source>
        <dbReference type="PIRSR" id="PIRSR007531-2"/>
    </source>
</evidence>
<dbReference type="EMBL" id="JAESVB010000046">
    <property type="protein sequence ID" value="MCB8878526.1"/>
    <property type="molecule type" value="Genomic_DNA"/>
</dbReference>
<keyword evidence="4" id="KW-1185">Reference proteome</keyword>
<dbReference type="Gene3D" id="3.40.50.300">
    <property type="entry name" value="P-loop containing nucleotide triphosphate hydrolases"/>
    <property type="match status" value="1"/>
</dbReference>
<evidence type="ECO:0000313" key="4">
    <source>
        <dbReference type="Proteomes" id="UP000708298"/>
    </source>
</evidence>
<dbReference type="Pfam" id="PF07931">
    <property type="entry name" value="CPT"/>
    <property type="match status" value="1"/>
</dbReference>
<dbReference type="GO" id="GO:0016740">
    <property type="term" value="F:transferase activity"/>
    <property type="evidence" value="ECO:0007669"/>
    <property type="project" value="InterPro"/>
</dbReference>
<evidence type="ECO:0000313" key="3">
    <source>
        <dbReference type="EMBL" id="MCB8878526.1"/>
    </source>
</evidence>
<proteinExistence type="predicted"/>
<feature type="active site" evidence="1">
    <location>
        <position position="39"/>
    </location>
</feature>
<feature type="binding site" evidence="2">
    <location>
        <begin position="12"/>
        <end position="19"/>
    </location>
    <ligand>
        <name>ATP</name>
        <dbReference type="ChEBI" id="CHEBI:30616"/>
    </ligand>
</feature>
<dbReference type="AlphaFoldDB" id="A0A963YWP3"/>
<dbReference type="InterPro" id="IPR027417">
    <property type="entry name" value="P-loop_NTPase"/>
</dbReference>
<protein>
    <submittedName>
        <fullName evidence="3">Chloramphenicol phosphotransferase</fullName>
    </submittedName>
</protein>
<dbReference type="Proteomes" id="UP000708298">
    <property type="component" value="Unassembled WGS sequence"/>
</dbReference>
<name>A0A963YWP3_9PROT</name>
<evidence type="ECO:0000256" key="1">
    <source>
        <dbReference type="PIRSR" id="PIRSR007531-1"/>
    </source>
</evidence>
<dbReference type="RefSeq" id="WP_227324171.1">
    <property type="nucleotide sequence ID" value="NZ_JAESVB010000046.1"/>
</dbReference>
<organism evidence="3 4">
    <name type="scientific">Acidisoma silvae</name>
    <dbReference type="NCBI Taxonomy" id="2802396"/>
    <lineage>
        <taxon>Bacteria</taxon>
        <taxon>Pseudomonadati</taxon>
        <taxon>Pseudomonadota</taxon>
        <taxon>Alphaproteobacteria</taxon>
        <taxon>Acetobacterales</taxon>
        <taxon>Acidocellaceae</taxon>
        <taxon>Acidisoma</taxon>
    </lineage>
</organism>
<sequence length="186" mass="20382">MEPRAQVIILNGVGSVGKSATAAALQAIASKPFLCVAMDAFLEMLPKKLLAHPDGLLFERTQENDKPTISIRTGPVLQRAMRGMRCAVAAMAAQGNNLIVDEVIVDAETAQEYRYLLQLFDFYLVGLFAPLNVLEARERERGDREIGLARWQYGRVHSGIVYDLEVDTTSATPAECALQIQSAFGL</sequence>
<comment type="caution">
    <text evidence="3">The sequence shown here is derived from an EMBL/GenBank/DDBJ whole genome shotgun (WGS) entry which is preliminary data.</text>
</comment>
<reference evidence="3" key="1">
    <citation type="journal article" date="2021" name="Microorganisms">
        <title>Acidisoma silvae sp. nov. and Acidisomacellulosilytica sp. nov., Two Acidophilic Bacteria Isolated from Decaying Wood, Hydrolyzing Cellulose and Producing Poly-3-hydroxybutyrate.</title>
        <authorList>
            <person name="Mieszkin S."/>
            <person name="Pouder E."/>
            <person name="Uroz S."/>
            <person name="Simon-Colin C."/>
            <person name="Alain K."/>
        </authorList>
    </citation>
    <scope>NUCLEOTIDE SEQUENCE</scope>
    <source>
        <strain evidence="3">HW T2.11</strain>
    </source>
</reference>
<accession>A0A963YWP3</accession>
<dbReference type="GO" id="GO:0005524">
    <property type="term" value="F:ATP binding"/>
    <property type="evidence" value="ECO:0007669"/>
    <property type="project" value="InterPro"/>
</dbReference>
<dbReference type="PIRSF" id="PIRSF007531">
    <property type="entry name" value="CPT"/>
    <property type="match status" value="1"/>
</dbReference>